<evidence type="ECO:0000313" key="2">
    <source>
        <dbReference type="EMBL" id="KFA92338.1"/>
    </source>
</evidence>
<keyword evidence="1" id="KW-1133">Transmembrane helix</keyword>
<name>A0A084SV53_9BACT</name>
<dbReference type="EMBL" id="JPMI01000098">
    <property type="protein sequence ID" value="KFA92338.1"/>
    <property type="molecule type" value="Genomic_DNA"/>
</dbReference>
<sequence length="67" mass="7152">MEFRATGEAVDWLKRHKEEIAVGATVIITGVVFYVVMSSGGILILAPAFLLTSPNAPAAPHLAEVFQ</sequence>
<gene>
    <name evidence="2" type="ORF">Q664_16170</name>
</gene>
<comment type="caution">
    <text evidence="2">The sequence shown here is derived from an EMBL/GenBank/DDBJ whole genome shotgun (WGS) entry which is preliminary data.</text>
</comment>
<evidence type="ECO:0000256" key="1">
    <source>
        <dbReference type="SAM" id="Phobius"/>
    </source>
</evidence>
<dbReference type="AlphaFoldDB" id="A0A084SV53"/>
<dbReference type="Proteomes" id="UP000028547">
    <property type="component" value="Unassembled WGS sequence"/>
</dbReference>
<proteinExistence type="predicted"/>
<protein>
    <submittedName>
        <fullName evidence="2">Uncharacterized protein</fullName>
    </submittedName>
</protein>
<accession>A0A084SV53</accession>
<keyword evidence="1" id="KW-0472">Membrane</keyword>
<keyword evidence="1" id="KW-0812">Transmembrane</keyword>
<evidence type="ECO:0000313" key="3">
    <source>
        <dbReference type="Proteomes" id="UP000028547"/>
    </source>
</evidence>
<feature type="transmembrane region" description="Helical" evidence="1">
    <location>
        <begin position="20"/>
        <end position="50"/>
    </location>
</feature>
<reference evidence="2 3" key="1">
    <citation type="submission" date="2014-07" db="EMBL/GenBank/DDBJ databases">
        <title>Draft Genome Sequence of Gephyronic Acid Producer, Cystobacter violaceus Strain Cb vi76.</title>
        <authorList>
            <person name="Stevens D.C."/>
            <person name="Young J."/>
            <person name="Carmichael R."/>
            <person name="Tan J."/>
            <person name="Taylor R.E."/>
        </authorList>
    </citation>
    <scope>NUCLEOTIDE SEQUENCE [LARGE SCALE GENOMIC DNA]</scope>
    <source>
        <strain evidence="2 3">Cb vi76</strain>
    </source>
</reference>
<organism evidence="2 3">
    <name type="scientific">Archangium violaceum Cb vi76</name>
    <dbReference type="NCBI Taxonomy" id="1406225"/>
    <lineage>
        <taxon>Bacteria</taxon>
        <taxon>Pseudomonadati</taxon>
        <taxon>Myxococcota</taxon>
        <taxon>Myxococcia</taxon>
        <taxon>Myxococcales</taxon>
        <taxon>Cystobacterineae</taxon>
        <taxon>Archangiaceae</taxon>
        <taxon>Archangium</taxon>
    </lineage>
</organism>